<keyword evidence="5 7" id="KW-0472">Membrane</keyword>
<keyword evidence="3 7" id="KW-0812">Transmembrane</keyword>
<evidence type="ECO:0000256" key="3">
    <source>
        <dbReference type="ARBA" id="ARBA00022692"/>
    </source>
</evidence>
<evidence type="ECO:0000256" key="4">
    <source>
        <dbReference type="ARBA" id="ARBA00022989"/>
    </source>
</evidence>
<organism evidence="8">
    <name type="scientific">Oppiella nova</name>
    <dbReference type="NCBI Taxonomy" id="334625"/>
    <lineage>
        <taxon>Eukaryota</taxon>
        <taxon>Metazoa</taxon>
        <taxon>Ecdysozoa</taxon>
        <taxon>Arthropoda</taxon>
        <taxon>Chelicerata</taxon>
        <taxon>Arachnida</taxon>
        <taxon>Acari</taxon>
        <taxon>Acariformes</taxon>
        <taxon>Sarcoptiformes</taxon>
        <taxon>Oribatida</taxon>
        <taxon>Brachypylina</taxon>
        <taxon>Oppioidea</taxon>
        <taxon>Oppiidae</taxon>
        <taxon>Oppiella</taxon>
    </lineage>
</organism>
<accession>A0A7R9M9R6</accession>
<dbReference type="PANTHER" id="PTHR12191">
    <property type="entry name" value="SOLUTE CARRIER FAMILY 39"/>
    <property type="match status" value="1"/>
</dbReference>
<dbReference type="PANTHER" id="PTHR12191:SF37">
    <property type="entry name" value="ZINC TRANSPORTER FOI"/>
    <property type="match status" value="1"/>
</dbReference>
<evidence type="ECO:0000256" key="2">
    <source>
        <dbReference type="ARBA" id="ARBA00006939"/>
    </source>
</evidence>
<feature type="transmembrane region" description="Helical" evidence="7">
    <location>
        <begin position="371"/>
        <end position="393"/>
    </location>
</feature>
<dbReference type="InterPro" id="IPR050799">
    <property type="entry name" value="ZIP_Transporter"/>
</dbReference>
<keyword evidence="4 7" id="KW-1133">Transmembrane helix</keyword>
<dbReference type="AlphaFoldDB" id="A0A7R9M9R6"/>
<dbReference type="Pfam" id="PF02535">
    <property type="entry name" value="Zip"/>
    <property type="match status" value="1"/>
</dbReference>
<keyword evidence="9" id="KW-1185">Reference proteome</keyword>
<dbReference type="EMBL" id="CAJPVJ010010825">
    <property type="protein sequence ID" value="CAG2173437.1"/>
    <property type="molecule type" value="Genomic_DNA"/>
</dbReference>
<feature type="transmembrane region" description="Helical" evidence="7">
    <location>
        <begin position="105"/>
        <end position="130"/>
    </location>
</feature>
<evidence type="ECO:0000313" key="9">
    <source>
        <dbReference type="Proteomes" id="UP000728032"/>
    </source>
</evidence>
<feature type="compositionally biased region" description="Basic residues" evidence="6">
    <location>
        <begin position="11"/>
        <end position="21"/>
    </location>
</feature>
<dbReference type="GO" id="GO:0005886">
    <property type="term" value="C:plasma membrane"/>
    <property type="evidence" value="ECO:0007669"/>
    <property type="project" value="TreeGrafter"/>
</dbReference>
<reference evidence="8" key="1">
    <citation type="submission" date="2020-11" db="EMBL/GenBank/DDBJ databases">
        <authorList>
            <person name="Tran Van P."/>
        </authorList>
    </citation>
    <scope>NUCLEOTIDE SEQUENCE</scope>
</reference>
<name>A0A7R9M9R6_9ACAR</name>
<evidence type="ECO:0000256" key="5">
    <source>
        <dbReference type="ARBA" id="ARBA00023136"/>
    </source>
</evidence>
<feature type="region of interest" description="Disordered" evidence="6">
    <location>
        <begin position="227"/>
        <end position="246"/>
    </location>
</feature>
<feature type="transmembrane region" description="Helical" evidence="7">
    <location>
        <begin position="399"/>
        <end position="419"/>
    </location>
</feature>
<protein>
    <submittedName>
        <fullName evidence="8">Uncharacterized protein</fullName>
    </submittedName>
</protein>
<evidence type="ECO:0000256" key="6">
    <source>
        <dbReference type="SAM" id="MobiDB-lite"/>
    </source>
</evidence>
<dbReference type="GO" id="GO:0140410">
    <property type="term" value="F:monoatomic cation:bicarbonate symporter activity"/>
    <property type="evidence" value="ECO:0007669"/>
    <property type="project" value="TreeGrafter"/>
</dbReference>
<feature type="region of interest" description="Disordered" evidence="6">
    <location>
        <begin position="1"/>
        <end position="25"/>
    </location>
</feature>
<comment type="subcellular location">
    <subcellularLocation>
        <location evidence="1">Membrane</location>
        <topology evidence="1">Multi-pass membrane protein</topology>
    </subcellularLocation>
</comment>
<feature type="transmembrane region" description="Helical" evidence="7">
    <location>
        <begin position="431"/>
        <end position="454"/>
    </location>
</feature>
<dbReference type="InterPro" id="IPR003689">
    <property type="entry name" value="ZIP"/>
</dbReference>
<dbReference type="GO" id="GO:0030003">
    <property type="term" value="P:intracellular monoatomic cation homeostasis"/>
    <property type="evidence" value="ECO:0007669"/>
    <property type="project" value="TreeGrafter"/>
</dbReference>
<feature type="transmembrane region" description="Helical" evidence="7">
    <location>
        <begin position="137"/>
        <end position="159"/>
    </location>
</feature>
<evidence type="ECO:0000256" key="7">
    <source>
        <dbReference type="SAM" id="Phobius"/>
    </source>
</evidence>
<sequence length="461" mass="50871">MHDHHNDHHNDHTHRHHKRSIPNHLHNETNESKYHCLDHDFYLRSFSNDGYFTINEVKNLCPVLLQQIVSRVCVDNDHHHDHQTHSHEPSSQKTKSTSKLTNVELYGYSSLAVLIISLTAIIGIFILPILSKHSYNYVMVCFIGLSFGTLAGDALLHLIPHALGIHSHEESSNHSSGEHTDSHSDHTHEKSGIPDFLWYQLCVLGAIYGLFLFELIINAIYSDDKTDGHHGHSHSQKPDFNLNNTSSLAPVPTKDSQIHLTSYCDSSTTLDTNSVGTVKSTENLTLNKPKENAVILEGNTVVWGLTPLAMMITLGDAIHNFGDGLAIGVAFTSGYAGGISTSLAVLCHEIPHELGDFAVLLSTGLSVKKAALINFISALTAFIGLYIGIILGADQRSQKWILAICAGIFLYVALTDMLPELKQKTKSNHPILLIVLKNLGVLLGIGLMAVISIYEDMFHFE</sequence>
<gene>
    <name evidence="8" type="ORF">ONB1V03_LOCUS12890</name>
</gene>
<dbReference type="GO" id="GO:0005385">
    <property type="term" value="F:zinc ion transmembrane transporter activity"/>
    <property type="evidence" value="ECO:0007669"/>
    <property type="project" value="TreeGrafter"/>
</dbReference>
<dbReference type="EMBL" id="OC925650">
    <property type="protein sequence ID" value="CAD7656250.1"/>
    <property type="molecule type" value="Genomic_DNA"/>
</dbReference>
<evidence type="ECO:0000313" key="8">
    <source>
        <dbReference type="EMBL" id="CAD7656250.1"/>
    </source>
</evidence>
<dbReference type="Proteomes" id="UP000728032">
    <property type="component" value="Unassembled WGS sequence"/>
</dbReference>
<dbReference type="GO" id="GO:0071578">
    <property type="term" value="P:zinc ion import across plasma membrane"/>
    <property type="evidence" value="ECO:0007669"/>
    <property type="project" value="TreeGrafter"/>
</dbReference>
<feature type="transmembrane region" description="Helical" evidence="7">
    <location>
        <begin position="197"/>
        <end position="221"/>
    </location>
</feature>
<comment type="similarity">
    <text evidence="2">Belongs to the ZIP transporter (TC 2.A.5) family.</text>
</comment>
<dbReference type="OrthoDB" id="200954at2759"/>
<evidence type="ECO:0000256" key="1">
    <source>
        <dbReference type="ARBA" id="ARBA00004141"/>
    </source>
</evidence>
<proteinExistence type="inferred from homology"/>
<feature type="compositionally biased region" description="Basic and acidic residues" evidence="6">
    <location>
        <begin position="1"/>
        <end position="10"/>
    </location>
</feature>